<gene>
    <name evidence="1" type="ORF">L6452_15740</name>
</gene>
<name>A0ACB9CPI7_ARCLA</name>
<dbReference type="Proteomes" id="UP001055879">
    <property type="component" value="Linkage Group LG04"/>
</dbReference>
<accession>A0ACB9CPI7</accession>
<keyword evidence="2" id="KW-1185">Reference proteome</keyword>
<proteinExistence type="predicted"/>
<dbReference type="EMBL" id="CM042050">
    <property type="protein sequence ID" value="KAI3736202.1"/>
    <property type="molecule type" value="Genomic_DNA"/>
</dbReference>
<evidence type="ECO:0000313" key="1">
    <source>
        <dbReference type="EMBL" id="KAI3736202.1"/>
    </source>
</evidence>
<organism evidence="1 2">
    <name type="scientific">Arctium lappa</name>
    <name type="common">Greater burdock</name>
    <name type="synonym">Lappa major</name>
    <dbReference type="NCBI Taxonomy" id="4217"/>
    <lineage>
        <taxon>Eukaryota</taxon>
        <taxon>Viridiplantae</taxon>
        <taxon>Streptophyta</taxon>
        <taxon>Embryophyta</taxon>
        <taxon>Tracheophyta</taxon>
        <taxon>Spermatophyta</taxon>
        <taxon>Magnoliopsida</taxon>
        <taxon>eudicotyledons</taxon>
        <taxon>Gunneridae</taxon>
        <taxon>Pentapetalae</taxon>
        <taxon>asterids</taxon>
        <taxon>campanulids</taxon>
        <taxon>Asterales</taxon>
        <taxon>Asteraceae</taxon>
        <taxon>Carduoideae</taxon>
        <taxon>Cardueae</taxon>
        <taxon>Arctiinae</taxon>
        <taxon>Arctium</taxon>
    </lineage>
</organism>
<sequence length="183" mass="20836">MDKIDDSIILLQEDVSKDANHIPKYLSSHLVTKNDFLSFQACMLKNFENISKYVLNATKASQPQPAQNIPVHPSTTPTPASPLSSTLPTYQTYVHRVEFDNLNSRFDVMEDQISEVDKSIKVLVLAEHYKVQAENKRKFDDYDDHNHQKGEKRQRTKPVEPSCVVLDVGESAQDNQDVYRSGT</sequence>
<comment type="caution">
    <text evidence="1">The sequence shown here is derived from an EMBL/GenBank/DDBJ whole genome shotgun (WGS) entry which is preliminary data.</text>
</comment>
<reference evidence="2" key="1">
    <citation type="journal article" date="2022" name="Mol. Ecol. Resour.">
        <title>The genomes of chicory, endive, great burdock and yacon provide insights into Asteraceae palaeo-polyploidization history and plant inulin production.</title>
        <authorList>
            <person name="Fan W."/>
            <person name="Wang S."/>
            <person name="Wang H."/>
            <person name="Wang A."/>
            <person name="Jiang F."/>
            <person name="Liu H."/>
            <person name="Zhao H."/>
            <person name="Xu D."/>
            <person name="Zhang Y."/>
        </authorList>
    </citation>
    <scope>NUCLEOTIDE SEQUENCE [LARGE SCALE GENOMIC DNA]</scope>
    <source>
        <strain evidence="2">cv. Niubang</strain>
    </source>
</reference>
<evidence type="ECO:0000313" key="2">
    <source>
        <dbReference type="Proteomes" id="UP001055879"/>
    </source>
</evidence>
<reference evidence="1 2" key="2">
    <citation type="journal article" date="2022" name="Mol. Ecol. Resour.">
        <title>The genomes of chicory, endive, great burdock and yacon provide insights into Asteraceae paleo-polyploidization history and plant inulin production.</title>
        <authorList>
            <person name="Fan W."/>
            <person name="Wang S."/>
            <person name="Wang H."/>
            <person name="Wang A."/>
            <person name="Jiang F."/>
            <person name="Liu H."/>
            <person name="Zhao H."/>
            <person name="Xu D."/>
            <person name="Zhang Y."/>
        </authorList>
    </citation>
    <scope>NUCLEOTIDE SEQUENCE [LARGE SCALE GENOMIC DNA]</scope>
    <source>
        <strain evidence="2">cv. Niubang</strain>
    </source>
</reference>
<protein>
    <submittedName>
        <fullName evidence="1">Uncharacterized protein</fullName>
    </submittedName>
</protein>